<organism evidence="2 4">
    <name type="scientific">Pseudomonas trivialis</name>
    <dbReference type="NCBI Taxonomy" id="200450"/>
    <lineage>
        <taxon>Bacteria</taxon>
        <taxon>Pseudomonadati</taxon>
        <taxon>Pseudomonadota</taxon>
        <taxon>Gammaproteobacteria</taxon>
        <taxon>Pseudomonadales</taxon>
        <taxon>Pseudomonadaceae</taxon>
        <taxon>Pseudomonas</taxon>
    </lineage>
</organism>
<dbReference type="OrthoDB" id="7025982at2"/>
<evidence type="ECO:0000313" key="4">
    <source>
        <dbReference type="Proteomes" id="UP000052019"/>
    </source>
</evidence>
<reference evidence="2 4" key="1">
    <citation type="submission" date="2015-02" db="EMBL/GenBank/DDBJ databases">
        <title>Two Pseudomonas sp. nov. isolated from raw milk.</title>
        <authorList>
            <person name="Wenning M."/>
            <person name="von Neubeck M."/>
            <person name="Huptas C."/>
            <person name="Scherer S."/>
        </authorList>
    </citation>
    <scope>NUCLEOTIDE SEQUENCE [LARGE SCALE GENOMIC DNA]</scope>
    <source>
        <strain evidence="2 4">DSM 14937</strain>
    </source>
</reference>
<keyword evidence="1" id="KW-0732">Signal</keyword>
<proteinExistence type="predicted"/>
<dbReference type="EMBL" id="LT629760">
    <property type="protein sequence ID" value="SDS52623.1"/>
    <property type="molecule type" value="Genomic_DNA"/>
</dbReference>
<dbReference type="PATRIC" id="fig|200450.4.peg.4107"/>
<dbReference type="AlphaFoldDB" id="A0A0R2ZIV1"/>
<protein>
    <recommendedName>
        <fullName evidence="6">DUF3757 domain-containing protein</fullName>
    </recommendedName>
</protein>
<dbReference type="RefSeq" id="WP_057007896.1">
    <property type="nucleotide sequence ID" value="NZ_JYLK01000005.1"/>
</dbReference>
<evidence type="ECO:0000313" key="2">
    <source>
        <dbReference type="EMBL" id="KRP60965.1"/>
    </source>
</evidence>
<evidence type="ECO:0000313" key="3">
    <source>
        <dbReference type="EMBL" id="SDS52623.1"/>
    </source>
</evidence>
<dbReference type="Proteomes" id="UP000052019">
    <property type="component" value="Unassembled WGS sequence"/>
</dbReference>
<reference evidence="3 5" key="2">
    <citation type="submission" date="2016-10" db="EMBL/GenBank/DDBJ databases">
        <authorList>
            <person name="Varghese N."/>
            <person name="Submissions S."/>
        </authorList>
    </citation>
    <scope>NUCLEOTIDE SEQUENCE [LARGE SCALE GENOMIC DNA]</scope>
    <source>
        <strain evidence="3 5">BS3111</strain>
    </source>
</reference>
<dbReference type="Pfam" id="PF12582">
    <property type="entry name" value="DUF3757"/>
    <property type="match status" value="1"/>
</dbReference>
<keyword evidence="5" id="KW-1185">Reference proteome</keyword>
<dbReference type="EMBL" id="JYLK01000005">
    <property type="protein sequence ID" value="KRP60965.1"/>
    <property type="molecule type" value="Genomic_DNA"/>
</dbReference>
<dbReference type="Proteomes" id="UP000183126">
    <property type="component" value="Chromosome I"/>
</dbReference>
<feature type="chain" id="PRO_5006430398" description="DUF3757 domain-containing protein" evidence="1">
    <location>
        <begin position="20"/>
        <end position="144"/>
    </location>
</feature>
<evidence type="ECO:0000256" key="1">
    <source>
        <dbReference type="SAM" id="SignalP"/>
    </source>
</evidence>
<feature type="signal peptide" evidence="1">
    <location>
        <begin position="1"/>
        <end position="19"/>
    </location>
</feature>
<accession>A0A0R2ZIV1</accession>
<evidence type="ECO:0008006" key="6">
    <source>
        <dbReference type="Google" id="ProtNLM"/>
    </source>
</evidence>
<sequence>MIKRLVCLYFLMAGSLAQAHDAFSCPYPSTIRYVDGFFLTSDVRFPWLSSKVKHRDFVDRFIGAIFIPEKDQERENGRLDKCVYRTGSGQRVALRPGKAELAEAISLTSTLHWQIAKDPLEQEVYICQDSQPDNCAFTIAKPKL</sequence>
<name>A0A0R2ZIV1_9PSED</name>
<evidence type="ECO:0000313" key="5">
    <source>
        <dbReference type="Proteomes" id="UP000183126"/>
    </source>
</evidence>
<dbReference type="InterPro" id="IPR022231">
    <property type="entry name" value="DUF3757"/>
</dbReference>
<gene>
    <name evidence="3" type="ORF">SAMN04490205_2763</name>
    <name evidence="2" type="ORF">TU79_10380</name>
</gene>